<proteinExistence type="predicted"/>
<dbReference type="OrthoDB" id="202825at2759"/>
<keyword evidence="4" id="KW-1185">Reference proteome</keyword>
<protein>
    <submittedName>
        <fullName evidence="3">Uncharacterized protein</fullName>
    </submittedName>
</protein>
<evidence type="ECO:0000256" key="2">
    <source>
        <dbReference type="SAM" id="MobiDB-lite"/>
    </source>
</evidence>
<evidence type="ECO:0000313" key="4">
    <source>
        <dbReference type="Proteomes" id="UP000799779"/>
    </source>
</evidence>
<gene>
    <name evidence="3" type="ORF">P154DRAFT_563070</name>
</gene>
<feature type="region of interest" description="Disordered" evidence="2">
    <location>
        <begin position="400"/>
        <end position="432"/>
    </location>
</feature>
<feature type="coiled-coil region" evidence="1">
    <location>
        <begin position="60"/>
        <end position="87"/>
    </location>
</feature>
<dbReference type="Proteomes" id="UP000799779">
    <property type="component" value="Unassembled WGS sequence"/>
</dbReference>
<dbReference type="EMBL" id="ML977586">
    <property type="protein sequence ID" value="KAF2000930.1"/>
    <property type="molecule type" value="Genomic_DNA"/>
</dbReference>
<name>A0A6A5WGA5_9PLEO</name>
<sequence length="513" mass="56290">MASTSVLSPDQSAAAPTSLQVALAVAILRTKIKPGQRPSKNKTDSHCHYIDNAAYWQDRCKKLEARCQELEIVNDELSRAKDALQIAQPVKRKRGTSLRSQGVKRKKLEEESVATVMDSQGTIPDDLAVFDALGEAGRSLSHHLYTTHSLYAQDLTAPDTLCSSLVQISRAIGIILSSTAKYHDVRFHSKNGAAPALENDKSEMASVVRASGRSFTAIIVCLKKVTANASIGERHSSAHVIYEIVRLFQTVLATISESALRASRVAEARSVPAEKTNSKPKARNSPKDATASRYLAQFLNSIISFLDKDDSVHRELFEGISYVVLQHVAKRFNLCAARSVGEDGYVTDAGNFAILNGHDPPALRAKKELEAQAIGFEIRPLLSILEKVMAFAPAHLNSRPISSSSASTKRRMTSTNWHPTSTNKSPQAPAAPRCTLNAQVKEKMRRTLMNFIFPVSGNDEFADVLRKPARLVPLPVFKKEGAKAKGVEEQFMEGVWELFGLEVLESEDWGMVD</sequence>
<dbReference type="AlphaFoldDB" id="A0A6A5WGA5"/>
<evidence type="ECO:0000256" key="1">
    <source>
        <dbReference type="SAM" id="Coils"/>
    </source>
</evidence>
<feature type="region of interest" description="Disordered" evidence="2">
    <location>
        <begin position="269"/>
        <end position="289"/>
    </location>
</feature>
<evidence type="ECO:0000313" key="3">
    <source>
        <dbReference type="EMBL" id="KAF2000930.1"/>
    </source>
</evidence>
<reference evidence="3" key="1">
    <citation type="journal article" date="2020" name="Stud. Mycol.">
        <title>101 Dothideomycetes genomes: a test case for predicting lifestyles and emergence of pathogens.</title>
        <authorList>
            <person name="Haridas S."/>
            <person name="Albert R."/>
            <person name="Binder M."/>
            <person name="Bloem J."/>
            <person name="Labutti K."/>
            <person name="Salamov A."/>
            <person name="Andreopoulos B."/>
            <person name="Baker S."/>
            <person name="Barry K."/>
            <person name="Bills G."/>
            <person name="Bluhm B."/>
            <person name="Cannon C."/>
            <person name="Castanera R."/>
            <person name="Culley D."/>
            <person name="Daum C."/>
            <person name="Ezra D."/>
            <person name="Gonzalez J."/>
            <person name="Henrissat B."/>
            <person name="Kuo A."/>
            <person name="Liang C."/>
            <person name="Lipzen A."/>
            <person name="Lutzoni F."/>
            <person name="Magnuson J."/>
            <person name="Mondo S."/>
            <person name="Nolan M."/>
            <person name="Ohm R."/>
            <person name="Pangilinan J."/>
            <person name="Park H.-J."/>
            <person name="Ramirez L."/>
            <person name="Alfaro M."/>
            <person name="Sun H."/>
            <person name="Tritt A."/>
            <person name="Yoshinaga Y."/>
            <person name="Zwiers L.-H."/>
            <person name="Turgeon B."/>
            <person name="Goodwin S."/>
            <person name="Spatafora J."/>
            <person name="Crous P."/>
            <person name="Grigoriev I."/>
        </authorList>
    </citation>
    <scope>NUCLEOTIDE SEQUENCE</scope>
    <source>
        <strain evidence="3">CBS 123094</strain>
    </source>
</reference>
<organism evidence="3 4">
    <name type="scientific">Amniculicola lignicola CBS 123094</name>
    <dbReference type="NCBI Taxonomy" id="1392246"/>
    <lineage>
        <taxon>Eukaryota</taxon>
        <taxon>Fungi</taxon>
        <taxon>Dikarya</taxon>
        <taxon>Ascomycota</taxon>
        <taxon>Pezizomycotina</taxon>
        <taxon>Dothideomycetes</taxon>
        <taxon>Pleosporomycetidae</taxon>
        <taxon>Pleosporales</taxon>
        <taxon>Amniculicolaceae</taxon>
        <taxon>Amniculicola</taxon>
    </lineage>
</organism>
<accession>A0A6A5WGA5</accession>
<keyword evidence="1" id="KW-0175">Coiled coil</keyword>
<feature type="compositionally biased region" description="Polar residues" evidence="2">
    <location>
        <begin position="400"/>
        <end position="426"/>
    </location>
</feature>